<reference evidence="5 6" key="1">
    <citation type="submission" date="2017-08" db="EMBL/GenBank/DDBJ databases">
        <title>Infants hospitalized years apart are colonized by the same room-sourced microbial strains.</title>
        <authorList>
            <person name="Brooks B."/>
            <person name="Olm M.R."/>
            <person name="Firek B.A."/>
            <person name="Baker R."/>
            <person name="Thomas B.C."/>
            <person name="Morowitz M.J."/>
            <person name="Banfield J.F."/>
        </authorList>
    </citation>
    <scope>NUCLEOTIDE SEQUENCE [LARGE SCALE GENOMIC DNA]</scope>
    <source>
        <strain evidence="5">S2_005_002_R2_34</strain>
    </source>
</reference>
<dbReference type="SUPFAM" id="SSF48230">
    <property type="entry name" value="Chondroitin AC/alginate lyase"/>
    <property type="match status" value="1"/>
</dbReference>
<dbReference type="GO" id="GO:0042597">
    <property type="term" value="C:periplasmic space"/>
    <property type="evidence" value="ECO:0007669"/>
    <property type="project" value="InterPro"/>
</dbReference>
<dbReference type="Gene3D" id="1.50.10.100">
    <property type="entry name" value="Chondroitin AC/alginate lyase"/>
    <property type="match status" value="1"/>
</dbReference>
<keyword evidence="1 3" id="KW-0732">Signal</keyword>
<evidence type="ECO:0000256" key="3">
    <source>
        <dbReference type="SAM" id="SignalP"/>
    </source>
</evidence>
<keyword evidence="2" id="KW-0456">Lyase</keyword>
<feature type="domain" description="Alginate lyase" evidence="4">
    <location>
        <begin position="149"/>
        <end position="299"/>
    </location>
</feature>
<dbReference type="PROSITE" id="PS51257">
    <property type="entry name" value="PROKAR_LIPOPROTEIN"/>
    <property type="match status" value="1"/>
</dbReference>
<proteinExistence type="predicted"/>
<comment type="caution">
    <text evidence="5">The sequence shown here is derived from an EMBL/GenBank/DDBJ whole genome shotgun (WGS) entry which is preliminary data.</text>
</comment>
<evidence type="ECO:0000256" key="2">
    <source>
        <dbReference type="ARBA" id="ARBA00023239"/>
    </source>
</evidence>
<organism evidence="5 6">
    <name type="scientific">Rhodovulum sulfidophilum</name>
    <name type="common">Rhodobacter sulfidophilus</name>
    <dbReference type="NCBI Taxonomy" id="35806"/>
    <lineage>
        <taxon>Bacteria</taxon>
        <taxon>Pseudomonadati</taxon>
        <taxon>Pseudomonadota</taxon>
        <taxon>Alphaproteobacteria</taxon>
        <taxon>Rhodobacterales</taxon>
        <taxon>Paracoccaceae</taxon>
        <taxon>Rhodovulum</taxon>
    </lineage>
</organism>
<dbReference type="GO" id="GO:0016829">
    <property type="term" value="F:lyase activity"/>
    <property type="evidence" value="ECO:0007669"/>
    <property type="project" value="UniProtKB-KW"/>
</dbReference>
<name>A0A2W5PW64_RHOSU</name>
<dbReference type="Pfam" id="PF05426">
    <property type="entry name" value="Alginate_lyase"/>
    <property type="match status" value="1"/>
</dbReference>
<evidence type="ECO:0000313" key="5">
    <source>
        <dbReference type="EMBL" id="PZQ46703.1"/>
    </source>
</evidence>
<dbReference type="InterPro" id="IPR008929">
    <property type="entry name" value="Chondroitin_lyas"/>
</dbReference>
<evidence type="ECO:0000313" key="6">
    <source>
        <dbReference type="Proteomes" id="UP000249185"/>
    </source>
</evidence>
<feature type="chain" id="PRO_5016099302" description="Alginate lyase domain-containing protein" evidence="3">
    <location>
        <begin position="20"/>
        <end position="377"/>
    </location>
</feature>
<evidence type="ECO:0000259" key="4">
    <source>
        <dbReference type="Pfam" id="PF05426"/>
    </source>
</evidence>
<dbReference type="InterPro" id="IPR008397">
    <property type="entry name" value="Alginate_lyase_dom"/>
</dbReference>
<gene>
    <name evidence="5" type="ORF">DI556_19605</name>
</gene>
<sequence length="377" mass="39851">MRRLNGLLGAGVLILAGCAAQPGGPGAFGGSGAVEGANALFPVASRSAALHANNGSTGTMMGAPVCPRDRDLVDYGPLLQPSVAAFPAGAKPEYTRAPRDFGRALNISAFRVLMDHDMARARRDIDALRAHATANAWLPAEPNNSAAGAVIEGMGSALPAWQILRQTPAATPEDRALIDEWLGRAARYTDAHPGENNAGAFRGANDMLLGAMSGDRARYQKGMDQGFLRQLRAMRPDGSFPLESDRGVKALENSSRNVSLMVYAAQIGLSQGVDLYATEVDGKSLTDAVNFLIRASDDNALVDVYASADRNPGDAGPFRPNAQITPFGNSARGWIKLYTDRFPGTETSRALLARVELPRRIQADTVGGGVTCYASRI</sequence>
<dbReference type="Proteomes" id="UP000249185">
    <property type="component" value="Unassembled WGS sequence"/>
</dbReference>
<protein>
    <recommendedName>
        <fullName evidence="4">Alginate lyase domain-containing protein</fullName>
    </recommendedName>
</protein>
<dbReference type="AlphaFoldDB" id="A0A2W5PW64"/>
<accession>A0A2W5PW64</accession>
<dbReference type="EMBL" id="QFPW01000022">
    <property type="protein sequence ID" value="PZQ46703.1"/>
    <property type="molecule type" value="Genomic_DNA"/>
</dbReference>
<evidence type="ECO:0000256" key="1">
    <source>
        <dbReference type="ARBA" id="ARBA00022729"/>
    </source>
</evidence>
<feature type="signal peptide" evidence="3">
    <location>
        <begin position="1"/>
        <end position="19"/>
    </location>
</feature>